<reference evidence="1 2" key="1">
    <citation type="journal article" date="2024" name="Int. J. Syst. Evol. Microbiol.">
        <title>Proposal of Lactobacillus amylovorus subsp. animalis subsp. nov. and an emended description of Lactobacillus amylovorus.</title>
        <authorList>
            <person name="Yamane K."/>
            <person name="Tanizawa Y."/>
            <person name="Kobayashi H."/>
            <person name="Kamizono T."/>
            <person name="Kojima Y."/>
            <person name="Takagi H."/>
            <person name="Tohno M."/>
        </authorList>
    </citation>
    <scope>NUCLEOTIDE SEQUENCE [LARGE SCALE GENOMIC DNA]</scope>
    <source>
        <strain evidence="1 2">TKL145</strain>
    </source>
</reference>
<dbReference type="Proteomes" id="UP001437574">
    <property type="component" value="Unassembled WGS sequence"/>
</dbReference>
<dbReference type="RefSeq" id="WP_353302369.1">
    <property type="nucleotide sequence ID" value="NZ_BAAAAK010000001.1"/>
</dbReference>
<dbReference type="AlphaFoldDB" id="A0ABC9VK52"/>
<sequence>MANSVLATKEQLTFIDQTVYEPKSAPLVARSLFSTLTVPDTFQAYRYKVKTGKALARAFSNRSTDIPVVDESLKETQVPITQFALGAEYSYLELKTAQQVGVNLLADQAQLVARGMGEYEDRLIFNGQDNSDPSMEIIGLTNTKTDKTGFQQVTATKALKDMSGEELRKFFKDAVGKITHLTGYAGVKPTLLLPQARIDELDNPYNEYNANMTPLDMINKWVESVQPVEELEGQYWHKKNASTTDKAKDMGILMVRTPDVAQIPVAMEMTRLDQETHGLVTKIPYIERIGGLAIRYPSAVVQLLGIN</sequence>
<dbReference type="PIRSF" id="PIRSF029202">
    <property type="entry name" value="UCP029202"/>
    <property type="match status" value="1"/>
</dbReference>
<comment type="caution">
    <text evidence="1">The sequence shown here is derived from an EMBL/GenBank/DDBJ whole genome shotgun (WGS) entry which is preliminary data.</text>
</comment>
<evidence type="ECO:0000313" key="1">
    <source>
        <dbReference type="EMBL" id="GAA0041738.1"/>
    </source>
</evidence>
<dbReference type="Gene3D" id="3.30.2400.30">
    <property type="match status" value="1"/>
</dbReference>
<protein>
    <recommendedName>
        <fullName evidence="3">DUF2184 domain-containing protein</fullName>
    </recommendedName>
</protein>
<name>A0ABC9VK52_LACAM</name>
<dbReference type="Pfam" id="PF09950">
    <property type="entry name" value="Major_capside"/>
    <property type="match status" value="1"/>
</dbReference>
<accession>A0ABC9VK52</accession>
<gene>
    <name evidence="1" type="ORF">LATKL145_01480</name>
</gene>
<proteinExistence type="predicted"/>
<dbReference type="EMBL" id="BAAAAK010000001">
    <property type="protein sequence ID" value="GAA0041738.1"/>
    <property type="molecule type" value="Genomic_DNA"/>
</dbReference>
<dbReference type="InterPro" id="IPR020049">
    <property type="entry name" value="Major_capsid-like"/>
</dbReference>
<dbReference type="SUPFAM" id="SSF56563">
    <property type="entry name" value="Major capsid protein gp5"/>
    <property type="match status" value="1"/>
</dbReference>
<reference evidence="2" key="2">
    <citation type="submission" date="2024-01" db="EMBL/GenBank/DDBJ databases">
        <title>Draft genome sequence of Lactobacillus amylovorus strain TKL145.</title>
        <authorList>
            <person name="Tohno M."/>
            <person name="Tanizawa Y."/>
        </authorList>
    </citation>
    <scope>NUCLEOTIDE SEQUENCE [LARGE SCALE GENOMIC DNA]</scope>
    <source>
        <strain evidence="2">TKL145</strain>
    </source>
</reference>
<evidence type="ECO:0000313" key="2">
    <source>
        <dbReference type="Proteomes" id="UP001437574"/>
    </source>
</evidence>
<evidence type="ECO:0008006" key="3">
    <source>
        <dbReference type="Google" id="ProtNLM"/>
    </source>
</evidence>
<organism evidence="1 2">
    <name type="scientific">Lactobacillus amylovorus subsp. animalium</name>
    <dbReference type="NCBI Taxonomy" id="3378536"/>
    <lineage>
        <taxon>Bacteria</taxon>
        <taxon>Bacillati</taxon>
        <taxon>Bacillota</taxon>
        <taxon>Bacilli</taxon>
        <taxon>Lactobacillales</taxon>
        <taxon>Lactobacillaceae</taxon>
        <taxon>Lactobacillus</taxon>
    </lineage>
</organism>